<evidence type="ECO:0000313" key="7">
    <source>
        <dbReference type="Proteomes" id="UP000533476"/>
    </source>
</evidence>
<protein>
    <submittedName>
        <fullName evidence="6">TetR/AcrR family transcriptional regulator</fullName>
    </submittedName>
</protein>
<reference evidence="6 7" key="1">
    <citation type="submission" date="2020-04" db="EMBL/GenBank/DDBJ databases">
        <authorList>
            <person name="Zhang R."/>
            <person name="Schippers A."/>
        </authorList>
    </citation>
    <scope>NUCLEOTIDE SEQUENCE [LARGE SCALE GENOMIC DNA]</scope>
    <source>
        <strain evidence="6 7">DSM 109850</strain>
    </source>
</reference>
<dbReference type="PROSITE" id="PS50977">
    <property type="entry name" value="HTH_TETR_2"/>
    <property type="match status" value="1"/>
</dbReference>
<organism evidence="6 7">
    <name type="scientific">Sulfobacillus harzensis</name>
    <dbReference type="NCBI Taxonomy" id="2729629"/>
    <lineage>
        <taxon>Bacteria</taxon>
        <taxon>Bacillati</taxon>
        <taxon>Bacillota</taxon>
        <taxon>Clostridia</taxon>
        <taxon>Eubacteriales</taxon>
        <taxon>Clostridiales Family XVII. Incertae Sedis</taxon>
        <taxon>Sulfobacillus</taxon>
    </lineage>
</organism>
<evidence type="ECO:0000259" key="5">
    <source>
        <dbReference type="PROSITE" id="PS50977"/>
    </source>
</evidence>
<dbReference type="GO" id="GO:0000976">
    <property type="term" value="F:transcription cis-regulatory region binding"/>
    <property type="evidence" value="ECO:0007669"/>
    <property type="project" value="TreeGrafter"/>
</dbReference>
<sequence length="196" mass="21376">MPRTESANQAIRERRQAQIRSVAARLFAHQGYVGTRIDEIAHAVAMSKGLLYHYFGSKEELYTTLVDRASRGTVQLFEDAMRRPGTAADRLRWLVQQIQAGLAEQPDMFMVVMQALVSDAVPVQARDQAIRFTREAQALMGVFIREGQQAGDVIAGDSDKLALLLGSCIQGLAVSQAINGGVPAITDTLITLFTGS</sequence>
<keyword evidence="7" id="KW-1185">Reference proteome</keyword>
<comment type="caution">
    <text evidence="6">The sequence shown here is derived from an EMBL/GenBank/DDBJ whole genome shotgun (WGS) entry which is preliminary data.</text>
</comment>
<dbReference type="InterPro" id="IPR009057">
    <property type="entry name" value="Homeodomain-like_sf"/>
</dbReference>
<feature type="domain" description="HTH tetR-type" evidence="5">
    <location>
        <begin position="13"/>
        <end position="73"/>
    </location>
</feature>
<evidence type="ECO:0000313" key="6">
    <source>
        <dbReference type="EMBL" id="NMP24707.1"/>
    </source>
</evidence>
<dbReference type="SUPFAM" id="SSF46689">
    <property type="entry name" value="Homeodomain-like"/>
    <property type="match status" value="1"/>
</dbReference>
<dbReference type="InterPro" id="IPR050109">
    <property type="entry name" value="HTH-type_TetR-like_transc_reg"/>
</dbReference>
<dbReference type="EMBL" id="JABBVZ010000139">
    <property type="protein sequence ID" value="NMP24707.1"/>
    <property type="molecule type" value="Genomic_DNA"/>
</dbReference>
<evidence type="ECO:0000256" key="3">
    <source>
        <dbReference type="ARBA" id="ARBA00023163"/>
    </source>
</evidence>
<feature type="DNA-binding region" description="H-T-H motif" evidence="4">
    <location>
        <begin position="36"/>
        <end position="55"/>
    </location>
</feature>
<dbReference type="AlphaFoldDB" id="A0A7Y0Q4J9"/>
<evidence type="ECO:0000256" key="1">
    <source>
        <dbReference type="ARBA" id="ARBA00023015"/>
    </source>
</evidence>
<dbReference type="Gene3D" id="1.10.357.10">
    <property type="entry name" value="Tetracycline Repressor, domain 2"/>
    <property type="match status" value="1"/>
</dbReference>
<dbReference type="GO" id="GO:0003700">
    <property type="term" value="F:DNA-binding transcription factor activity"/>
    <property type="evidence" value="ECO:0007669"/>
    <property type="project" value="TreeGrafter"/>
</dbReference>
<keyword evidence="1" id="KW-0805">Transcription regulation</keyword>
<proteinExistence type="predicted"/>
<dbReference type="Proteomes" id="UP000533476">
    <property type="component" value="Unassembled WGS sequence"/>
</dbReference>
<evidence type="ECO:0000256" key="4">
    <source>
        <dbReference type="PROSITE-ProRule" id="PRU00335"/>
    </source>
</evidence>
<accession>A0A7Y0Q4J9</accession>
<dbReference type="PANTHER" id="PTHR30055:SF234">
    <property type="entry name" value="HTH-TYPE TRANSCRIPTIONAL REGULATOR BETI"/>
    <property type="match status" value="1"/>
</dbReference>
<dbReference type="SUPFAM" id="SSF48498">
    <property type="entry name" value="Tetracyclin repressor-like, C-terminal domain"/>
    <property type="match status" value="1"/>
</dbReference>
<dbReference type="InterPro" id="IPR001647">
    <property type="entry name" value="HTH_TetR"/>
</dbReference>
<keyword evidence="3" id="KW-0804">Transcription</keyword>
<gene>
    <name evidence="6" type="ORF">HIJ39_20580</name>
</gene>
<dbReference type="PANTHER" id="PTHR30055">
    <property type="entry name" value="HTH-TYPE TRANSCRIPTIONAL REGULATOR RUTR"/>
    <property type="match status" value="1"/>
</dbReference>
<evidence type="ECO:0000256" key="2">
    <source>
        <dbReference type="ARBA" id="ARBA00023125"/>
    </source>
</evidence>
<dbReference type="InterPro" id="IPR036271">
    <property type="entry name" value="Tet_transcr_reg_TetR-rel_C_sf"/>
</dbReference>
<keyword evidence="2 4" id="KW-0238">DNA-binding</keyword>
<dbReference type="PRINTS" id="PR00455">
    <property type="entry name" value="HTHTETR"/>
</dbReference>
<dbReference type="Pfam" id="PF00440">
    <property type="entry name" value="TetR_N"/>
    <property type="match status" value="1"/>
</dbReference>
<name>A0A7Y0Q4J9_9FIRM</name>
<dbReference type="RefSeq" id="WP_169102915.1">
    <property type="nucleotide sequence ID" value="NZ_JABBVZ010000139.1"/>
</dbReference>
<dbReference type="Gene3D" id="1.10.10.60">
    <property type="entry name" value="Homeodomain-like"/>
    <property type="match status" value="1"/>
</dbReference>